<dbReference type="Proteomes" id="UP000008793">
    <property type="component" value="Plasmid pEB170"/>
</dbReference>
<name>D8MK31_ERWBE</name>
<proteinExistence type="predicted"/>
<dbReference type="HOGENOM" id="CLU_1746828_0_0_6"/>
<keyword evidence="2" id="KW-1185">Reference proteome</keyword>
<gene>
    <name evidence="1" type="ordered locus">EbC_pEb17201760</name>
</gene>
<dbReference type="AlphaFoldDB" id="D8MK31"/>
<dbReference type="EMBL" id="FP236830">
    <property type="protein sequence ID" value="CAX53629.1"/>
    <property type="molecule type" value="Genomic_DNA"/>
</dbReference>
<reference evidence="1 2" key="1">
    <citation type="journal article" date="2010" name="BMC Genomics">
        <title>Genome comparison of the epiphytic bacteria Erwinia billingiae and E. tasmaniensis with the pear pathogen E. pyrifoliae.</title>
        <authorList>
            <person name="Kube M."/>
            <person name="Migdoll A.M."/>
            <person name="Gehring I."/>
            <person name="Heitmann K."/>
            <person name="Mayer Y."/>
            <person name="Kuhl H."/>
            <person name="Knaust F."/>
            <person name="Geider K."/>
            <person name="Reinhardt R."/>
        </authorList>
    </citation>
    <scope>NUCLEOTIDE SEQUENCE [LARGE SCALE GENOMIC DNA]</scope>
    <source>
        <strain evidence="1 2">Eb661</strain>
        <plasmid evidence="1">pEB170</plasmid>
    </source>
</reference>
<organism evidence="2">
    <name type="scientific">Erwinia billingiae (strain Eb661)</name>
    <dbReference type="NCBI Taxonomy" id="634500"/>
    <lineage>
        <taxon>Bacteria</taxon>
        <taxon>Pseudomonadati</taxon>
        <taxon>Pseudomonadota</taxon>
        <taxon>Gammaproteobacteria</taxon>
        <taxon>Enterobacterales</taxon>
        <taxon>Erwiniaceae</taxon>
        <taxon>Erwinia</taxon>
    </lineage>
</organism>
<evidence type="ECO:0000313" key="1">
    <source>
        <dbReference type="EMBL" id="CAX53629.1"/>
    </source>
</evidence>
<accession>D8MK31</accession>
<protein>
    <submittedName>
        <fullName evidence="1">Uncharacterized protein</fullName>
    </submittedName>
</protein>
<dbReference type="KEGG" id="ebi:EbC_pEb17201760"/>
<keyword evidence="1" id="KW-0614">Plasmid</keyword>
<evidence type="ECO:0000313" key="2">
    <source>
        <dbReference type="Proteomes" id="UP000008793"/>
    </source>
</evidence>
<sequence>MGCLWLLVFRGYRFRNNIFIHFFMLIVLSPARASAPSGHHAVMLRTEPAGRLCPCPFRAGGFPSSDATPLQPAAGWRISLAALRPLRTPRRSVASGVFMPVCQSGCTSPGKSVRGGLVVAPPSVCPQGCASPFLARSHSPAAPLRCGLR</sequence>
<geneLocation type="plasmid" evidence="1 2">
    <name>pEB170</name>
</geneLocation>